<evidence type="ECO:0000259" key="2">
    <source>
        <dbReference type="PROSITE" id="PS50987"/>
    </source>
</evidence>
<gene>
    <name evidence="3" type="ORF">QOZ95_002217</name>
</gene>
<protein>
    <submittedName>
        <fullName evidence="3">DNA-binding transcriptional ArsR family regulator</fullName>
    </submittedName>
</protein>
<evidence type="ECO:0000313" key="3">
    <source>
        <dbReference type="EMBL" id="MDQ0494054.1"/>
    </source>
</evidence>
<comment type="caution">
    <text evidence="3">The sequence shown here is derived from an EMBL/GenBank/DDBJ whole genome shotgun (WGS) entry which is preliminary data.</text>
</comment>
<proteinExistence type="predicted"/>
<dbReference type="Proteomes" id="UP001242811">
    <property type="component" value="Unassembled WGS sequence"/>
</dbReference>
<dbReference type="InterPro" id="IPR052543">
    <property type="entry name" value="HTH_Metal-responsive_Reg"/>
</dbReference>
<keyword evidence="1 3" id="KW-0238">DNA-binding</keyword>
<dbReference type="Gene3D" id="1.10.10.10">
    <property type="entry name" value="Winged helix-like DNA-binding domain superfamily/Winged helix DNA-binding domain"/>
    <property type="match status" value="1"/>
</dbReference>
<dbReference type="SMART" id="SM00418">
    <property type="entry name" value="HTH_ARSR"/>
    <property type="match status" value="1"/>
</dbReference>
<dbReference type="InterPro" id="IPR011991">
    <property type="entry name" value="ArsR-like_HTH"/>
</dbReference>
<evidence type="ECO:0000256" key="1">
    <source>
        <dbReference type="ARBA" id="ARBA00023125"/>
    </source>
</evidence>
<sequence>MNMYKNIASIAALFGDPTRTTILASLVDGRPLTAGELAYIAEVSPQTASAHLTKLVKGGLIVMEPQGRHRYYRLASSKVAEVMEEMASLTTPAPTRSLRESDQAKALRFARTCYEHLAGELGVAITNALLKKEYIQESDEKYRLTALGEKWLIEFGVKIDGLNRLACSIPRHIDWTERHYHIGGPIAVGITRRLIELGFISRGPARRSILITEAGRIQIQREFDLEL</sequence>
<reference evidence="3 4" key="1">
    <citation type="submission" date="2023-07" db="EMBL/GenBank/DDBJ databases">
        <title>Genomic Encyclopedia of Type Strains, Phase IV (KMG-IV): sequencing the most valuable type-strain genomes for metagenomic binning, comparative biology and taxonomic classification.</title>
        <authorList>
            <person name="Goeker M."/>
        </authorList>
    </citation>
    <scope>NUCLEOTIDE SEQUENCE [LARGE SCALE GENOMIC DNA]</scope>
    <source>
        <strain evidence="3 4">DSM 14914</strain>
    </source>
</reference>
<dbReference type="InterPro" id="IPR036388">
    <property type="entry name" value="WH-like_DNA-bd_sf"/>
</dbReference>
<name>A0ABU0KXN7_9BACL</name>
<dbReference type="SUPFAM" id="SSF46785">
    <property type="entry name" value="Winged helix' DNA-binding domain"/>
    <property type="match status" value="1"/>
</dbReference>
<dbReference type="NCBIfam" id="NF033788">
    <property type="entry name" value="HTH_metalloreg"/>
    <property type="match status" value="1"/>
</dbReference>
<accession>A0ABU0KXN7</accession>
<dbReference type="EMBL" id="JAUSWA010000011">
    <property type="protein sequence ID" value="MDQ0494054.1"/>
    <property type="molecule type" value="Genomic_DNA"/>
</dbReference>
<keyword evidence="4" id="KW-1185">Reference proteome</keyword>
<organism evidence="3 4">
    <name type="scientific">Paenibacillus brasilensis</name>
    <dbReference type="NCBI Taxonomy" id="128574"/>
    <lineage>
        <taxon>Bacteria</taxon>
        <taxon>Bacillati</taxon>
        <taxon>Bacillota</taxon>
        <taxon>Bacilli</taxon>
        <taxon>Bacillales</taxon>
        <taxon>Paenibacillaceae</taxon>
        <taxon>Paenibacillus</taxon>
    </lineage>
</organism>
<dbReference type="GO" id="GO:0003677">
    <property type="term" value="F:DNA binding"/>
    <property type="evidence" value="ECO:0007669"/>
    <property type="project" value="UniProtKB-KW"/>
</dbReference>
<dbReference type="PROSITE" id="PS50987">
    <property type="entry name" value="HTH_ARSR_2"/>
    <property type="match status" value="1"/>
</dbReference>
<dbReference type="PANTHER" id="PTHR39168:SF1">
    <property type="entry name" value="TRANSCRIPTIONAL REGULATORY PROTEIN"/>
    <property type="match status" value="1"/>
</dbReference>
<dbReference type="Pfam" id="PF12840">
    <property type="entry name" value="HTH_20"/>
    <property type="match status" value="1"/>
</dbReference>
<dbReference type="InterPro" id="IPR036390">
    <property type="entry name" value="WH_DNA-bd_sf"/>
</dbReference>
<dbReference type="PRINTS" id="PR00778">
    <property type="entry name" value="HTHARSR"/>
</dbReference>
<dbReference type="PANTHER" id="PTHR39168">
    <property type="entry name" value="TRANSCRIPTIONAL REGULATOR-RELATED"/>
    <property type="match status" value="1"/>
</dbReference>
<evidence type="ECO:0000313" key="4">
    <source>
        <dbReference type="Proteomes" id="UP001242811"/>
    </source>
</evidence>
<feature type="domain" description="HTH arsR-type" evidence="2">
    <location>
        <begin position="1"/>
        <end position="94"/>
    </location>
</feature>
<dbReference type="CDD" id="cd00090">
    <property type="entry name" value="HTH_ARSR"/>
    <property type="match status" value="1"/>
</dbReference>
<dbReference type="InterPro" id="IPR001845">
    <property type="entry name" value="HTH_ArsR_DNA-bd_dom"/>
</dbReference>